<comment type="caution">
    <text evidence="2">The sequence shown here is derived from an EMBL/GenBank/DDBJ whole genome shotgun (WGS) entry which is preliminary data.</text>
</comment>
<dbReference type="Proteomes" id="UP000709295">
    <property type="component" value="Unassembled WGS sequence"/>
</dbReference>
<keyword evidence="3" id="KW-1185">Reference proteome</keyword>
<name>A0A8J5M5N3_9STRA</name>
<dbReference type="AlphaFoldDB" id="A0A8J5M5N3"/>
<proteinExistence type="predicted"/>
<feature type="compositionally biased region" description="Polar residues" evidence="1">
    <location>
        <begin position="1"/>
        <end position="11"/>
    </location>
</feature>
<sequence>MCSTKAATADNQDWGGGANRAHRNEGFRLSARTDGSPNDELGGAPVPEADTLDAGAIPRTCLCPPGQRNTQGKSPIGGQA</sequence>
<evidence type="ECO:0000313" key="2">
    <source>
        <dbReference type="EMBL" id="KAG6957670.1"/>
    </source>
</evidence>
<organism evidence="2 3">
    <name type="scientific">Phytophthora aleatoria</name>
    <dbReference type="NCBI Taxonomy" id="2496075"/>
    <lineage>
        <taxon>Eukaryota</taxon>
        <taxon>Sar</taxon>
        <taxon>Stramenopiles</taxon>
        <taxon>Oomycota</taxon>
        <taxon>Peronosporomycetes</taxon>
        <taxon>Peronosporales</taxon>
        <taxon>Peronosporaceae</taxon>
        <taxon>Phytophthora</taxon>
    </lineage>
</organism>
<evidence type="ECO:0000313" key="3">
    <source>
        <dbReference type="Proteomes" id="UP000709295"/>
    </source>
</evidence>
<protein>
    <submittedName>
        <fullName evidence="2">Uncharacterized protein</fullName>
    </submittedName>
</protein>
<dbReference type="EMBL" id="JAENGY010000716">
    <property type="protein sequence ID" value="KAG6957670.1"/>
    <property type="molecule type" value="Genomic_DNA"/>
</dbReference>
<accession>A0A8J5M5N3</accession>
<evidence type="ECO:0000256" key="1">
    <source>
        <dbReference type="SAM" id="MobiDB-lite"/>
    </source>
</evidence>
<gene>
    <name evidence="2" type="ORF">JG688_00010870</name>
</gene>
<feature type="region of interest" description="Disordered" evidence="1">
    <location>
        <begin position="1"/>
        <end position="80"/>
    </location>
</feature>
<reference evidence="2" key="1">
    <citation type="submission" date="2021-01" db="EMBL/GenBank/DDBJ databases">
        <title>Phytophthora aleatoria, a newly-described species from Pinus radiata is distinct from Phytophthora cactorum isolates based on comparative genomics.</title>
        <authorList>
            <person name="Mcdougal R."/>
            <person name="Panda P."/>
            <person name="Williams N."/>
            <person name="Studholme D.J."/>
        </authorList>
    </citation>
    <scope>NUCLEOTIDE SEQUENCE</scope>
    <source>
        <strain evidence="2">NZFS 4037</strain>
    </source>
</reference>